<keyword evidence="3" id="KW-1185">Reference proteome</keyword>
<accession>A0ABP7Q052</accession>
<feature type="chain" id="PRO_5046534549" description="Lipoprotein" evidence="1">
    <location>
        <begin position="18"/>
        <end position="102"/>
    </location>
</feature>
<sequence>MKTSIGSIILLSAALLAGCRGGLSGTYKQTGGLMAGMASGKMTFVSGNKVDIEINGVTSECTYEKDGDQVKLISGDRNQVLAIDKEGCLDGGEIMGKFCKEK</sequence>
<dbReference type="PROSITE" id="PS51257">
    <property type="entry name" value="PROKAR_LIPOPROTEIN"/>
    <property type="match status" value="1"/>
</dbReference>
<evidence type="ECO:0000313" key="2">
    <source>
        <dbReference type="EMBL" id="GAA3972946.1"/>
    </source>
</evidence>
<dbReference type="EMBL" id="BAAAZC010000017">
    <property type="protein sequence ID" value="GAA3972946.1"/>
    <property type="molecule type" value="Genomic_DNA"/>
</dbReference>
<evidence type="ECO:0000256" key="1">
    <source>
        <dbReference type="SAM" id="SignalP"/>
    </source>
</evidence>
<keyword evidence="1" id="KW-0732">Signal</keyword>
<dbReference type="RefSeq" id="WP_259097667.1">
    <property type="nucleotide sequence ID" value="NZ_BAAAZC010000017.1"/>
</dbReference>
<comment type="caution">
    <text evidence="2">The sequence shown here is derived from an EMBL/GenBank/DDBJ whole genome shotgun (WGS) entry which is preliminary data.</text>
</comment>
<organism evidence="2 3">
    <name type="scientific">Mucilaginibacter dorajii</name>
    <dbReference type="NCBI Taxonomy" id="692994"/>
    <lineage>
        <taxon>Bacteria</taxon>
        <taxon>Pseudomonadati</taxon>
        <taxon>Bacteroidota</taxon>
        <taxon>Sphingobacteriia</taxon>
        <taxon>Sphingobacteriales</taxon>
        <taxon>Sphingobacteriaceae</taxon>
        <taxon>Mucilaginibacter</taxon>
    </lineage>
</organism>
<dbReference type="Proteomes" id="UP001500742">
    <property type="component" value="Unassembled WGS sequence"/>
</dbReference>
<evidence type="ECO:0000313" key="3">
    <source>
        <dbReference type="Proteomes" id="UP001500742"/>
    </source>
</evidence>
<reference evidence="3" key="1">
    <citation type="journal article" date="2019" name="Int. J. Syst. Evol. Microbiol.">
        <title>The Global Catalogue of Microorganisms (GCM) 10K type strain sequencing project: providing services to taxonomists for standard genome sequencing and annotation.</title>
        <authorList>
            <consortium name="The Broad Institute Genomics Platform"/>
            <consortium name="The Broad Institute Genome Sequencing Center for Infectious Disease"/>
            <person name="Wu L."/>
            <person name="Ma J."/>
        </authorList>
    </citation>
    <scope>NUCLEOTIDE SEQUENCE [LARGE SCALE GENOMIC DNA]</scope>
    <source>
        <strain evidence="3">JCM 16601</strain>
    </source>
</reference>
<proteinExistence type="predicted"/>
<protein>
    <recommendedName>
        <fullName evidence="4">Lipoprotein</fullName>
    </recommendedName>
</protein>
<evidence type="ECO:0008006" key="4">
    <source>
        <dbReference type="Google" id="ProtNLM"/>
    </source>
</evidence>
<name>A0ABP7Q052_9SPHI</name>
<gene>
    <name evidence="2" type="ORF">GCM10022210_23780</name>
</gene>
<feature type="signal peptide" evidence="1">
    <location>
        <begin position="1"/>
        <end position="17"/>
    </location>
</feature>